<dbReference type="FunFam" id="4.10.400.10:FF:000034">
    <property type="entry name" value="Low-density lipoprotein receptor-related protein 2"/>
    <property type="match status" value="1"/>
</dbReference>
<dbReference type="EMBL" id="KB201701">
    <property type="protein sequence ID" value="ESO95074.1"/>
    <property type="molecule type" value="Genomic_DNA"/>
</dbReference>
<keyword evidence="1 8" id="KW-0732">Signal</keyword>
<keyword evidence="7" id="KW-0812">Transmembrane</keyword>
<evidence type="ECO:0000256" key="5">
    <source>
        <dbReference type="PROSITE-ProRule" id="PRU00059"/>
    </source>
</evidence>
<keyword evidence="11" id="KW-1185">Reference proteome</keyword>
<feature type="domain" description="CUB" evidence="9">
    <location>
        <begin position="29"/>
        <end position="144"/>
    </location>
</feature>
<dbReference type="PANTHER" id="PTHR24652:SF69">
    <property type="entry name" value="CUB DOMAIN-CONTAINING PROTEIN"/>
    <property type="match status" value="1"/>
</dbReference>
<organism evidence="10 11">
    <name type="scientific">Lottia gigantea</name>
    <name type="common">Giant owl limpet</name>
    <dbReference type="NCBI Taxonomy" id="225164"/>
    <lineage>
        <taxon>Eukaryota</taxon>
        <taxon>Metazoa</taxon>
        <taxon>Spiralia</taxon>
        <taxon>Lophotrochozoa</taxon>
        <taxon>Mollusca</taxon>
        <taxon>Gastropoda</taxon>
        <taxon>Patellogastropoda</taxon>
        <taxon>Lottioidea</taxon>
        <taxon>Lottiidae</taxon>
        <taxon>Lottia</taxon>
    </lineage>
</organism>
<evidence type="ECO:0000256" key="4">
    <source>
        <dbReference type="ARBA" id="ARBA00023180"/>
    </source>
</evidence>
<dbReference type="KEGG" id="lgi:LOTGIDRAFT_232182"/>
<dbReference type="PROSITE" id="PS50068">
    <property type="entry name" value="LDLRA_2"/>
    <property type="match status" value="1"/>
</dbReference>
<evidence type="ECO:0000256" key="8">
    <source>
        <dbReference type="SAM" id="SignalP"/>
    </source>
</evidence>
<dbReference type="STRING" id="225164.V4C0U3"/>
<dbReference type="AlphaFoldDB" id="V4C0U3"/>
<evidence type="ECO:0000313" key="10">
    <source>
        <dbReference type="EMBL" id="ESO95074.1"/>
    </source>
</evidence>
<dbReference type="SMART" id="SM00042">
    <property type="entry name" value="CUB"/>
    <property type="match status" value="1"/>
</dbReference>
<keyword evidence="7" id="KW-1133">Transmembrane helix</keyword>
<keyword evidence="2" id="KW-0677">Repeat</keyword>
<proteinExistence type="predicted"/>
<dbReference type="SMART" id="SM00192">
    <property type="entry name" value="LDLa"/>
    <property type="match status" value="1"/>
</dbReference>
<dbReference type="InterPro" id="IPR023415">
    <property type="entry name" value="LDLR_class-A_CS"/>
</dbReference>
<dbReference type="InterPro" id="IPR036055">
    <property type="entry name" value="LDL_receptor-like_sf"/>
</dbReference>
<dbReference type="Pfam" id="PF00431">
    <property type="entry name" value="CUB"/>
    <property type="match status" value="1"/>
</dbReference>
<dbReference type="SUPFAM" id="SSF49854">
    <property type="entry name" value="Spermadhesin, CUB domain"/>
    <property type="match status" value="1"/>
</dbReference>
<dbReference type="OMA" id="CVDTINI"/>
<feature type="transmembrane region" description="Helical" evidence="7">
    <location>
        <begin position="198"/>
        <end position="221"/>
    </location>
</feature>
<dbReference type="HOGENOM" id="CLU_1168383_0_0_1"/>
<dbReference type="Proteomes" id="UP000030746">
    <property type="component" value="Unassembled WGS sequence"/>
</dbReference>
<gene>
    <name evidence="10" type="ORF">LOTGIDRAFT_232182</name>
</gene>
<dbReference type="InterPro" id="IPR002172">
    <property type="entry name" value="LDrepeatLR_classA_rpt"/>
</dbReference>
<evidence type="ECO:0000256" key="2">
    <source>
        <dbReference type="ARBA" id="ARBA00022737"/>
    </source>
</evidence>
<dbReference type="GeneID" id="20248830"/>
<accession>V4C0U3</accession>
<dbReference type="PROSITE" id="PS01209">
    <property type="entry name" value="LDLRA_1"/>
    <property type="match status" value="1"/>
</dbReference>
<dbReference type="PROSITE" id="PS01180">
    <property type="entry name" value="CUB"/>
    <property type="match status" value="1"/>
</dbReference>
<dbReference type="InterPro" id="IPR000859">
    <property type="entry name" value="CUB_dom"/>
</dbReference>
<feature type="chain" id="PRO_5004719822" description="CUB domain-containing protein" evidence="8">
    <location>
        <begin position="20"/>
        <end position="286"/>
    </location>
</feature>
<evidence type="ECO:0000256" key="1">
    <source>
        <dbReference type="ARBA" id="ARBA00022729"/>
    </source>
</evidence>
<evidence type="ECO:0000256" key="7">
    <source>
        <dbReference type="SAM" id="Phobius"/>
    </source>
</evidence>
<evidence type="ECO:0000256" key="6">
    <source>
        <dbReference type="PROSITE-ProRule" id="PRU00124"/>
    </source>
</evidence>
<keyword evidence="3 6" id="KW-1015">Disulfide bond</keyword>
<feature type="disulfide bond" evidence="6">
    <location>
        <begin position="168"/>
        <end position="183"/>
    </location>
</feature>
<keyword evidence="4" id="KW-0325">Glycoprotein</keyword>
<feature type="disulfide bond" evidence="6">
    <location>
        <begin position="156"/>
        <end position="174"/>
    </location>
</feature>
<dbReference type="Pfam" id="PF00057">
    <property type="entry name" value="Ldl_recept_a"/>
    <property type="match status" value="1"/>
</dbReference>
<dbReference type="CDD" id="cd00041">
    <property type="entry name" value="CUB"/>
    <property type="match status" value="1"/>
</dbReference>
<dbReference type="PANTHER" id="PTHR24652">
    <property type="entry name" value="LOW-DENSITY LIPOPROTEIN RECEPTOR CLASS A DOMAIN-CONTAINING PROTEIN 2"/>
    <property type="match status" value="1"/>
</dbReference>
<sequence length="286" mass="31777">MESYLKWSVIIGLFGFCYSIDTQYMNEACNGSSVIDTTLLLETSKSLSYPPLMNCFHRVNVASGFKVHVSVERFELEEKMANACVDYLILYDGADQNAPILNSEVTCGKTAPENVTSSSNILTFYFKSDHSSALRGFAFVVTPVTDVPCSSSQLQCNNSLCIDASLKCDSYNQCGDKTDENDCQVIGSSKIDDSNTTLIIGLVIGITILIAIIIAIVINVYKNNKWKRFLNQHLEDPDVWNASPSYPVTQKYFTSGRGNYNTLSNENYNEVTLQPHSEESIHNSEI</sequence>
<dbReference type="SUPFAM" id="SSF57424">
    <property type="entry name" value="LDL receptor-like module"/>
    <property type="match status" value="1"/>
</dbReference>
<dbReference type="CTD" id="20248830"/>
<keyword evidence="7" id="KW-0472">Membrane</keyword>
<reference evidence="10 11" key="1">
    <citation type="journal article" date="2013" name="Nature">
        <title>Insights into bilaterian evolution from three spiralian genomes.</title>
        <authorList>
            <person name="Simakov O."/>
            <person name="Marletaz F."/>
            <person name="Cho S.J."/>
            <person name="Edsinger-Gonzales E."/>
            <person name="Havlak P."/>
            <person name="Hellsten U."/>
            <person name="Kuo D.H."/>
            <person name="Larsson T."/>
            <person name="Lv J."/>
            <person name="Arendt D."/>
            <person name="Savage R."/>
            <person name="Osoegawa K."/>
            <person name="de Jong P."/>
            <person name="Grimwood J."/>
            <person name="Chapman J.A."/>
            <person name="Shapiro H."/>
            <person name="Aerts A."/>
            <person name="Otillar R.P."/>
            <person name="Terry A.Y."/>
            <person name="Boore J.L."/>
            <person name="Grigoriev I.V."/>
            <person name="Lindberg D.R."/>
            <person name="Seaver E.C."/>
            <person name="Weisblat D.A."/>
            <person name="Putnam N.H."/>
            <person name="Rokhsar D.S."/>
        </authorList>
    </citation>
    <scope>NUCLEOTIDE SEQUENCE [LARGE SCALE GENOMIC DNA]</scope>
</reference>
<dbReference type="CDD" id="cd00112">
    <property type="entry name" value="LDLa"/>
    <property type="match status" value="1"/>
</dbReference>
<feature type="disulfide bond" evidence="6">
    <location>
        <begin position="149"/>
        <end position="161"/>
    </location>
</feature>
<dbReference type="Gene3D" id="2.60.120.290">
    <property type="entry name" value="Spermadhesin, CUB domain"/>
    <property type="match status" value="1"/>
</dbReference>
<protein>
    <recommendedName>
        <fullName evidence="9">CUB domain-containing protein</fullName>
    </recommendedName>
</protein>
<dbReference type="InterPro" id="IPR035914">
    <property type="entry name" value="Sperma_CUB_dom_sf"/>
</dbReference>
<dbReference type="InterPro" id="IPR042333">
    <property type="entry name" value="LRAD2/Mig-13-like"/>
</dbReference>
<dbReference type="RefSeq" id="XP_009054269.1">
    <property type="nucleotide sequence ID" value="XM_009056021.1"/>
</dbReference>
<evidence type="ECO:0000259" key="9">
    <source>
        <dbReference type="PROSITE" id="PS01180"/>
    </source>
</evidence>
<dbReference type="Gene3D" id="4.10.400.10">
    <property type="entry name" value="Low-density Lipoprotein Receptor"/>
    <property type="match status" value="1"/>
</dbReference>
<name>V4C0U3_LOTGI</name>
<feature type="signal peptide" evidence="8">
    <location>
        <begin position="1"/>
        <end position="19"/>
    </location>
</feature>
<evidence type="ECO:0000313" key="11">
    <source>
        <dbReference type="Proteomes" id="UP000030746"/>
    </source>
</evidence>
<dbReference type="OrthoDB" id="6514358at2759"/>
<comment type="caution">
    <text evidence="5">Lacks conserved residue(s) required for the propagation of feature annotation.</text>
</comment>
<evidence type="ECO:0000256" key="3">
    <source>
        <dbReference type="ARBA" id="ARBA00023157"/>
    </source>
</evidence>